<evidence type="ECO:0000313" key="1">
    <source>
        <dbReference type="EMBL" id="BDG09830.1"/>
    </source>
</evidence>
<reference evidence="2" key="1">
    <citation type="journal article" date="2022" name="Int. J. Syst. Evol. Microbiol.">
        <title>Anaeromyxobacter oryzae sp. nov., Anaeromyxobacter diazotrophicus sp. nov. and Anaeromyxobacter paludicola sp. nov., isolated from paddy soils.</title>
        <authorList>
            <person name="Itoh H."/>
            <person name="Xu Z."/>
            <person name="Mise K."/>
            <person name="Masuda Y."/>
            <person name="Ushijima N."/>
            <person name="Hayakawa C."/>
            <person name="Shiratori Y."/>
            <person name="Senoo K."/>
        </authorList>
    </citation>
    <scope>NUCLEOTIDE SEQUENCE [LARGE SCALE GENOMIC DNA]</scope>
    <source>
        <strain evidence="2">Red630</strain>
    </source>
</reference>
<dbReference type="EMBL" id="AP025592">
    <property type="protein sequence ID" value="BDG09830.1"/>
    <property type="molecule type" value="Genomic_DNA"/>
</dbReference>
<dbReference type="InterPro" id="IPR021317">
    <property type="entry name" value="DUF2917"/>
</dbReference>
<accession>A0ABM7XD91</accession>
<dbReference type="Pfam" id="PF11142">
    <property type="entry name" value="DUF2917"/>
    <property type="match status" value="1"/>
</dbReference>
<keyword evidence="2" id="KW-1185">Reference proteome</keyword>
<dbReference type="RefSeq" id="WP_248342232.1">
    <property type="nucleotide sequence ID" value="NZ_AP025592.1"/>
</dbReference>
<sequence>MMNHSHTTQGPSIAPPRAAVTGTVDLDEGKAWSAEGRRHGVAIRCETGTVWITVEGDPEDHVLQAPAVFETHGRGRVAAQALQKSRITVQPN</sequence>
<dbReference type="Proteomes" id="UP001162734">
    <property type="component" value="Chromosome"/>
</dbReference>
<gene>
    <name evidence="1" type="ORF">AMPC_29430</name>
</gene>
<evidence type="ECO:0000313" key="2">
    <source>
        <dbReference type="Proteomes" id="UP001162734"/>
    </source>
</evidence>
<evidence type="ECO:0008006" key="3">
    <source>
        <dbReference type="Google" id="ProtNLM"/>
    </source>
</evidence>
<proteinExistence type="predicted"/>
<organism evidence="1 2">
    <name type="scientific">Anaeromyxobacter paludicola</name>
    <dbReference type="NCBI Taxonomy" id="2918171"/>
    <lineage>
        <taxon>Bacteria</taxon>
        <taxon>Pseudomonadati</taxon>
        <taxon>Myxococcota</taxon>
        <taxon>Myxococcia</taxon>
        <taxon>Myxococcales</taxon>
        <taxon>Cystobacterineae</taxon>
        <taxon>Anaeromyxobacteraceae</taxon>
        <taxon>Anaeromyxobacter</taxon>
    </lineage>
</organism>
<name>A0ABM7XD91_9BACT</name>
<protein>
    <recommendedName>
        <fullName evidence="3">DUF2917 domain-containing protein</fullName>
    </recommendedName>
</protein>